<name>A0A0J6YIS7_COCIT</name>
<feature type="region of interest" description="Disordered" evidence="1">
    <location>
        <begin position="1"/>
        <end position="28"/>
    </location>
</feature>
<dbReference type="AlphaFoldDB" id="A0A0J6YIS7"/>
<evidence type="ECO:0000256" key="1">
    <source>
        <dbReference type="SAM" id="MobiDB-lite"/>
    </source>
</evidence>
<evidence type="ECO:0000313" key="3">
    <source>
        <dbReference type="Proteomes" id="UP000054565"/>
    </source>
</evidence>
<proteinExistence type="predicted"/>
<dbReference type="Proteomes" id="UP000054565">
    <property type="component" value="Unassembled WGS sequence"/>
</dbReference>
<organism evidence="2 3">
    <name type="scientific">Coccidioides immitis RMSCC 2394</name>
    <dbReference type="NCBI Taxonomy" id="404692"/>
    <lineage>
        <taxon>Eukaryota</taxon>
        <taxon>Fungi</taxon>
        <taxon>Dikarya</taxon>
        <taxon>Ascomycota</taxon>
        <taxon>Pezizomycotina</taxon>
        <taxon>Eurotiomycetes</taxon>
        <taxon>Eurotiomycetidae</taxon>
        <taxon>Onygenales</taxon>
        <taxon>Onygenaceae</taxon>
        <taxon>Coccidioides</taxon>
    </lineage>
</organism>
<accession>A0A0J6YIS7</accession>
<evidence type="ECO:0000313" key="2">
    <source>
        <dbReference type="EMBL" id="KMP08546.1"/>
    </source>
</evidence>
<feature type="compositionally biased region" description="Polar residues" evidence="1">
    <location>
        <begin position="1"/>
        <end position="21"/>
    </location>
</feature>
<gene>
    <name evidence="2" type="ORF">CIRG_08227</name>
</gene>
<dbReference type="EMBL" id="DS028098">
    <property type="protein sequence ID" value="KMP08546.1"/>
    <property type="molecule type" value="Genomic_DNA"/>
</dbReference>
<reference evidence="3" key="1">
    <citation type="journal article" date="2010" name="Genome Res.">
        <title>Population genomic sequencing of Coccidioides fungi reveals recent hybridization and transposon control.</title>
        <authorList>
            <person name="Neafsey D.E."/>
            <person name="Barker B.M."/>
            <person name="Sharpton T.J."/>
            <person name="Stajich J.E."/>
            <person name="Park D.J."/>
            <person name="Whiston E."/>
            <person name="Hung C.-Y."/>
            <person name="McMahan C."/>
            <person name="White J."/>
            <person name="Sykes S."/>
            <person name="Heiman D."/>
            <person name="Young S."/>
            <person name="Zeng Q."/>
            <person name="Abouelleil A."/>
            <person name="Aftuck L."/>
            <person name="Bessette D."/>
            <person name="Brown A."/>
            <person name="FitzGerald M."/>
            <person name="Lui A."/>
            <person name="Macdonald J.P."/>
            <person name="Priest M."/>
            <person name="Orbach M.J."/>
            <person name="Galgiani J.N."/>
            <person name="Kirkland T.N."/>
            <person name="Cole G.T."/>
            <person name="Birren B.W."/>
            <person name="Henn M.R."/>
            <person name="Taylor J.W."/>
            <person name="Rounsley S.D."/>
        </authorList>
    </citation>
    <scope>NUCLEOTIDE SEQUENCE [LARGE SCALE GENOMIC DNA]</scope>
    <source>
        <strain evidence="3">RMSCC 2394</strain>
    </source>
</reference>
<sequence length="141" mass="15200">MARQQARSSCASGLQNDTYDTGGTERPPADIQEAAANVNILFASNPNVDLGKTVSLPGEGFKAVNGRLWSNRRSDQLCRVAFIYLGNDKVAKENPETNSSRASFSLKDIVPTVLWNAGQLGTEPCLQMYVITARIPGDGLI</sequence>
<protein>
    <submittedName>
        <fullName evidence="2">Uncharacterized protein</fullName>
    </submittedName>
</protein>